<dbReference type="RefSeq" id="WP_237050082.1">
    <property type="nucleotide sequence ID" value="NZ_CP016616.1"/>
</dbReference>
<keyword evidence="1" id="KW-1133">Transmembrane helix</keyword>
<feature type="transmembrane region" description="Helical" evidence="1">
    <location>
        <begin position="131"/>
        <end position="151"/>
    </location>
</feature>
<dbReference type="KEGG" id="moc:BB934_24140"/>
<name>A0A1B2ELV7_9HYPH</name>
<evidence type="ECO:0000256" key="1">
    <source>
        <dbReference type="SAM" id="Phobius"/>
    </source>
</evidence>
<feature type="transmembrane region" description="Helical" evidence="1">
    <location>
        <begin position="171"/>
        <end position="188"/>
    </location>
</feature>
<dbReference type="EMBL" id="CP016616">
    <property type="protein sequence ID" value="ANY80937.1"/>
    <property type="molecule type" value="Genomic_DNA"/>
</dbReference>
<gene>
    <name evidence="2" type="ORF">BB934_24140</name>
</gene>
<keyword evidence="1" id="KW-0812">Transmembrane</keyword>
<dbReference type="InterPro" id="IPR018688">
    <property type="entry name" value="PpoB2-like"/>
</dbReference>
<evidence type="ECO:0000313" key="2">
    <source>
        <dbReference type="EMBL" id="ANY80937.1"/>
    </source>
</evidence>
<organism evidence="2">
    <name type="scientific">Microvirga ossetica</name>
    <dbReference type="NCBI Taxonomy" id="1882682"/>
    <lineage>
        <taxon>Bacteria</taxon>
        <taxon>Pseudomonadati</taxon>
        <taxon>Pseudomonadota</taxon>
        <taxon>Alphaproteobacteria</taxon>
        <taxon>Hyphomicrobiales</taxon>
        <taxon>Methylobacteriaceae</taxon>
        <taxon>Microvirga</taxon>
    </lineage>
</organism>
<dbReference type="Pfam" id="PF09948">
    <property type="entry name" value="PpoB2"/>
    <property type="match status" value="1"/>
</dbReference>
<keyword evidence="1" id="KW-0472">Membrane</keyword>
<dbReference type="AlphaFoldDB" id="A0A1B2ELV7"/>
<sequence>MRESTSNRTGHLARPHPAFSPARARLSLLLSLGVLTAGAWALTLHQAIVVAEPMGITAPGGSAMDGMSMDSMSGMAMTGMPVVGWSLQEAVAFVAMWTVMMAAMMLPAMTPMVLTFAAAQARRTRTMAIPTWIFVAGYLLVWLAAGLLVYILVQAGSLVAAHLTSAERERWAPVALGAVLVGAGLYQFTSLKRTCLAHCRSPLAFVALHWRDGRTGALRMGLRHGVYCLGCCWALFAVLVAAGVMSVAWMLLLTLVIAIEKLLPLGQRASAGIGVGLIVLGVAVASGSALMLWLAAGDGGPG</sequence>
<feature type="transmembrane region" description="Helical" evidence="1">
    <location>
        <begin position="226"/>
        <end position="259"/>
    </location>
</feature>
<proteinExistence type="predicted"/>
<reference evidence="2" key="1">
    <citation type="submission" date="2016-07" db="EMBL/GenBank/DDBJ databases">
        <title>Microvirga ossetica sp. nov. a new species of rhizobia isolated from root nodules of the legume species Vicia alpestris Steven originated from North Ossetia region in the Caucasus.</title>
        <authorList>
            <person name="Safronova V.I."/>
            <person name="Kuznetsova I.G."/>
            <person name="Sazanova A.L."/>
            <person name="Belimov A."/>
            <person name="Andronov E."/>
            <person name="Osledkin Y.S."/>
            <person name="Onishchuk O.P."/>
            <person name="Kurchak O.N."/>
            <person name="Shaposhnikov A.I."/>
            <person name="Willems A."/>
            <person name="Tikhonovich I.A."/>
        </authorList>
    </citation>
    <scope>NUCLEOTIDE SEQUENCE [LARGE SCALE GENOMIC DNA]</scope>
    <source>
        <strain evidence="2">V5/3M</strain>
    </source>
</reference>
<protein>
    <submittedName>
        <fullName evidence="2">Metal-binding protein</fullName>
    </submittedName>
</protein>
<feature type="transmembrane region" description="Helical" evidence="1">
    <location>
        <begin position="90"/>
        <end position="119"/>
    </location>
</feature>
<feature type="transmembrane region" description="Helical" evidence="1">
    <location>
        <begin position="271"/>
        <end position="296"/>
    </location>
</feature>
<accession>A0A1B2ELV7</accession>